<keyword evidence="3" id="KW-0378">Hydrolase</keyword>
<dbReference type="Proteomes" id="UP000748332">
    <property type="component" value="Unassembled WGS sequence"/>
</dbReference>
<evidence type="ECO:0000256" key="4">
    <source>
        <dbReference type="ARBA" id="ARBA00022833"/>
    </source>
</evidence>
<dbReference type="EMBL" id="JAGQLM010000166">
    <property type="protein sequence ID" value="MCA9375394.1"/>
    <property type="molecule type" value="Genomic_DNA"/>
</dbReference>
<protein>
    <submittedName>
        <fullName evidence="6">Nucleoside deaminase</fullName>
    </submittedName>
</protein>
<dbReference type="InterPro" id="IPR016192">
    <property type="entry name" value="APOBEC/CMP_deaminase_Zn-bd"/>
</dbReference>
<keyword evidence="4" id="KW-0862">Zinc</keyword>
<evidence type="ECO:0000313" key="6">
    <source>
        <dbReference type="EMBL" id="MCA9375394.1"/>
    </source>
</evidence>
<evidence type="ECO:0000313" key="7">
    <source>
        <dbReference type="Proteomes" id="UP000748332"/>
    </source>
</evidence>
<dbReference type="PROSITE" id="PS00903">
    <property type="entry name" value="CYT_DCMP_DEAMINASES_1"/>
    <property type="match status" value="1"/>
</dbReference>
<dbReference type="InterPro" id="IPR002125">
    <property type="entry name" value="CMP_dCMP_dom"/>
</dbReference>
<reference evidence="6" key="1">
    <citation type="submission" date="2020-04" db="EMBL/GenBank/DDBJ databases">
        <authorList>
            <person name="Zhang T."/>
        </authorList>
    </citation>
    <scope>NUCLEOTIDE SEQUENCE</scope>
    <source>
        <strain evidence="6">HKST-UBA16</strain>
    </source>
</reference>
<dbReference type="FunFam" id="3.40.140.10:FF:000011">
    <property type="entry name" value="tRNA-specific adenosine deaminase"/>
    <property type="match status" value="1"/>
</dbReference>
<dbReference type="AlphaFoldDB" id="A0A955KVX5"/>
<dbReference type="SUPFAM" id="SSF53927">
    <property type="entry name" value="Cytidine deaminase-like"/>
    <property type="match status" value="1"/>
</dbReference>
<name>A0A955KVX5_9BACT</name>
<evidence type="ECO:0000256" key="3">
    <source>
        <dbReference type="ARBA" id="ARBA00022801"/>
    </source>
</evidence>
<dbReference type="PANTHER" id="PTHR11079:SF161">
    <property type="entry name" value="CMP_DCMP-TYPE DEAMINASE DOMAIN-CONTAINING PROTEIN"/>
    <property type="match status" value="1"/>
</dbReference>
<evidence type="ECO:0000256" key="1">
    <source>
        <dbReference type="ARBA" id="ARBA00006576"/>
    </source>
</evidence>
<evidence type="ECO:0000256" key="2">
    <source>
        <dbReference type="ARBA" id="ARBA00022723"/>
    </source>
</evidence>
<keyword evidence="2" id="KW-0479">Metal-binding</keyword>
<feature type="domain" description="CMP/dCMP-type deaminase" evidence="5">
    <location>
        <begin position="9"/>
        <end position="123"/>
    </location>
</feature>
<dbReference type="CDD" id="cd01285">
    <property type="entry name" value="nucleoside_deaminase"/>
    <property type="match status" value="1"/>
</dbReference>
<dbReference type="PANTHER" id="PTHR11079">
    <property type="entry name" value="CYTOSINE DEAMINASE FAMILY MEMBER"/>
    <property type="match status" value="1"/>
</dbReference>
<dbReference type="InterPro" id="IPR016193">
    <property type="entry name" value="Cytidine_deaminase-like"/>
</dbReference>
<dbReference type="PROSITE" id="PS51747">
    <property type="entry name" value="CYT_DCMP_DEAMINASES_2"/>
    <property type="match status" value="1"/>
</dbReference>
<dbReference type="Pfam" id="PF00383">
    <property type="entry name" value="dCMP_cyt_deam_1"/>
    <property type="match status" value="1"/>
</dbReference>
<sequence>MNLYSNVVEEHLKYIQQSLDLAEKNVKQGKGGPFGAIIVKNGIILAEGVNQVTSENDPTAHAEIVAIRNACIKLNSFSLEGTSIYINAEPCPMCLSALYWAGVSKVFYAAASDDVEKIGFIDAYLYREMKKEPGNRDISMVQLMRDESLTVLNLWESKKDKIEY</sequence>
<comment type="similarity">
    <text evidence="1">Belongs to the cytidine and deoxycytidylate deaminase family.</text>
</comment>
<accession>A0A955KVX5</accession>
<dbReference type="GO" id="GO:0008270">
    <property type="term" value="F:zinc ion binding"/>
    <property type="evidence" value="ECO:0007669"/>
    <property type="project" value="InterPro"/>
</dbReference>
<reference evidence="6" key="2">
    <citation type="journal article" date="2021" name="Microbiome">
        <title>Successional dynamics and alternative stable states in a saline activated sludge microbial community over 9 years.</title>
        <authorList>
            <person name="Wang Y."/>
            <person name="Ye J."/>
            <person name="Ju F."/>
            <person name="Liu L."/>
            <person name="Boyd J.A."/>
            <person name="Deng Y."/>
            <person name="Parks D.H."/>
            <person name="Jiang X."/>
            <person name="Yin X."/>
            <person name="Woodcroft B.J."/>
            <person name="Tyson G.W."/>
            <person name="Hugenholtz P."/>
            <person name="Polz M.F."/>
            <person name="Zhang T."/>
        </authorList>
    </citation>
    <scope>NUCLEOTIDE SEQUENCE</scope>
    <source>
        <strain evidence="6">HKST-UBA16</strain>
    </source>
</reference>
<dbReference type="GO" id="GO:0006152">
    <property type="term" value="P:purine nucleoside catabolic process"/>
    <property type="evidence" value="ECO:0007669"/>
    <property type="project" value="TreeGrafter"/>
</dbReference>
<dbReference type="GO" id="GO:0047974">
    <property type="term" value="F:guanosine deaminase activity"/>
    <property type="evidence" value="ECO:0007669"/>
    <property type="project" value="TreeGrafter"/>
</dbReference>
<gene>
    <name evidence="6" type="ORF">KC622_03625</name>
</gene>
<evidence type="ECO:0000259" key="5">
    <source>
        <dbReference type="PROSITE" id="PS51747"/>
    </source>
</evidence>
<comment type="caution">
    <text evidence="6">The sequence shown here is derived from an EMBL/GenBank/DDBJ whole genome shotgun (WGS) entry which is preliminary data.</text>
</comment>
<dbReference type="Gene3D" id="3.40.140.10">
    <property type="entry name" value="Cytidine Deaminase, domain 2"/>
    <property type="match status" value="1"/>
</dbReference>
<organism evidence="6 7">
    <name type="scientific">Candidatus Dojkabacteria bacterium</name>
    <dbReference type="NCBI Taxonomy" id="2099670"/>
    <lineage>
        <taxon>Bacteria</taxon>
        <taxon>Candidatus Dojkabacteria</taxon>
    </lineage>
</organism>
<proteinExistence type="inferred from homology"/>